<evidence type="ECO:0000313" key="3">
    <source>
        <dbReference type="EMBL" id="KAA1420504.1"/>
    </source>
</evidence>
<dbReference type="EMBL" id="VDFQ02000005">
    <property type="protein sequence ID" value="KAA1420504.1"/>
    <property type="molecule type" value="Genomic_DNA"/>
</dbReference>
<feature type="region of interest" description="Disordered" evidence="1">
    <location>
        <begin position="91"/>
        <end position="123"/>
    </location>
</feature>
<evidence type="ECO:0000256" key="2">
    <source>
        <dbReference type="SAM" id="Phobius"/>
    </source>
</evidence>
<keyword evidence="2" id="KW-0812">Transmembrane</keyword>
<organism evidence="3 4">
    <name type="scientific">Mumia zhuanghuii</name>
    <dbReference type="NCBI Taxonomy" id="2585211"/>
    <lineage>
        <taxon>Bacteria</taxon>
        <taxon>Bacillati</taxon>
        <taxon>Actinomycetota</taxon>
        <taxon>Actinomycetes</taxon>
        <taxon>Propionibacteriales</taxon>
        <taxon>Nocardioidaceae</taxon>
        <taxon>Mumia</taxon>
    </lineage>
</organism>
<sequence length="160" mass="15520">MSDLPGIAPLPIDGTMNVTLTADVGGKKVTLKGGAGVKAAPKAPVAIPPMKSSLNSSESEIPITVTAFTFDFPDMKITANCTADAELSKLVVGDEAPPEDGGDGGDGGGDGGGGTAGDQLPQTGGTDALPVIALVASALLLAGAAGLVLVPGRRRTVSGG</sequence>
<protein>
    <submittedName>
        <fullName evidence="3">LPXTG cell wall anchor domain-containing protein</fullName>
    </submittedName>
</protein>
<feature type="compositionally biased region" description="Gly residues" evidence="1">
    <location>
        <begin position="104"/>
        <end position="116"/>
    </location>
</feature>
<accession>A0A5Q6RR82</accession>
<reference evidence="3 4" key="1">
    <citation type="submission" date="2019-09" db="EMBL/GenBank/DDBJ databases">
        <title>Mumia zhuanghuii sp. nov. isolated from the intestinal contents of plateau pika (Ochotona curzoniae) in the Qinghai-Tibet plateau of China.</title>
        <authorList>
            <person name="Tian Z."/>
        </authorList>
    </citation>
    <scope>NUCLEOTIDE SEQUENCE [LARGE SCALE GENOMIC DNA]</scope>
    <source>
        <strain evidence="4">350</strain>
    </source>
</reference>
<keyword evidence="2" id="KW-1133">Transmembrane helix</keyword>
<comment type="caution">
    <text evidence="3">The sequence shown here is derived from an EMBL/GenBank/DDBJ whole genome shotgun (WGS) entry which is preliminary data.</text>
</comment>
<evidence type="ECO:0000313" key="4">
    <source>
        <dbReference type="Proteomes" id="UP000307768"/>
    </source>
</evidence>
<gene>
    <name evidence="3" type="ORF">FE697_016220</name>
</gene>
<proteinExistence type="predicted"/>
<dbReference type="Proteomes" id="UP000307768">
    <property type="component" value="Unassembled WGS sequence"/>
</dbReference>
<dbReference type="AlphaFoldDB" id="A0A5Q6RR82"/>
<keyword evidence="2" id="KW-0472">Membrane</keyword>
<dbReference type="NCBIfam" id="TIGR01167">
    <property type="entry name" value="LPXTG_anchor"/>
    <property type="match status" value="1"/>
</dbReference>
<name>A0A5Q6RR82_9ACTN</name>
<feature type="transmembrane region" description="Helical" evidence="2">
    <location>
        <begin position="128"/>
        <end position="150"/>
    </location>
</feature>
<evidence type="ECO:0000256" key="1">
    <source>
        <dbReference type="SAM" id="MobiDB-lite"/>
    </source>
</evidence>